<dbReference type="KEGG" id="rcr:NCTC10994_01825"/>
<reference evidence="1 2" key="1">
    <citation type="submission" date="2018-06" db="EMBL/GenBank/DDBJ databases">
        <authorList>
            <consortium name="Pathogen Informatics"/>
            <person name="Doyle S."/>
        </authorList>
    </citation>
    <scope>NUCLEOTIDE SEQUENCE [LARGE SCALE GENOMIC DNA]</scope>
    <source>
        <strain evidence="1 2">NCTC10994</strain>
    </source>
</reference>
<dbReference type="AlphaFoldDB" id="A0A2X4TU99"/>
<sequence>MKRTMAALDRIQERLEHELDSSPALSEKDAGYRAGISEALVCLMEVRRSLTG</sequence>
<dbReference type="STRING" id="1219011.GCA_001895045_02918"/>
<dbReference type="EMBL" id="LS483468">
    <property type="protein sequence ID" value="SQI30986.1"/>
    <property type="molecule type" value="Genomic_DNA"/>
</dbReference>
<accession>A0A2X4TU99</accession>
<dbReference type="Proteomes" id="UP000249091">
    <property type="component" value="Chromosome 1"/>
</dbReference>
<protein>
    <submittedName>
        <fullName evidence="1">Uncharacterized protein</fullName>
    </submittedName>
</protein>
<keyword evidence="2" id="KW-1185">Reference proteome</keyword>
<proteinExistence type="predicted"/>
<evidence type="ECO:0000313" key="2">
    <source>
        <dbReference type="Proteomes" id="UP000249091"/>
    </source>
</evidence>
<organism evidence="1 2">
    <name type="scientific">Rhodococcus coprophilus</name>
    <dbReference type="NCBI Taxonomy" id="38310"/>
    <lineage>
        <taxon>Bacteria</taxon>
        <taxon>Bacillati</taxon>
        <taxon>Actinomycetota</taxon>
        <taxon>Actinomycetes</taxon>
        <taxon>Mycobacteriales</taxon>
        <taxon>Nocardiaceae</taxon>
        <taxon>Rhodococcus</taxon>
    </lineage>
</organism>
<gene>
    <name evidence="1" type="ORF">NCTC10994_01825</name>
</gene>
<name>A0A2X4TU99_9NOCA</name>
<evidence type="ECO:0000313" key="1">
    <source>
        <dbReference type="EMBL" id="SQI30986.1"/>
    </source>
</evidence>